<keyword evidence="3" id="KW-1185">Reference proteome</keyword>
<gene>
    <name evidence="2" type="ORF">BXP70_27180</name>
</gene>
<organism evidence="2 3">
    <name type="scientific">Hymenobacter crusticola</name>
    <dbReference type="NCBI Taxonomy" id="1770526"/>
    <lineage>
        <taxon>Bacteria</taxon>
        <taxon>Pseudomonadati</taxon>
        <taxon>Bacteroidota</taxon>
        <taxon>Cytophagia</taxon>
        <taxon>Cytophagales</taxon>
        <taxon>Hymenobacteraceae</taxon>
        <taxon>Hymenobacter</taxon>
    </lineage>
</organism>
<dbReference type="EMBL" id="MTSE01000040">
    <property type="protein sequence ID" value="OUJ68990.1"/>
    <property type="molecule type" value="Genomic_DNA"/>
</dbReference>
<reference evidence="2 3" key="1">
    <citation type="submission" date="2017-01" db="EMBL/GenBank/DDBJ databases">
        <title>A new Hymenobacter.</title>
        <authorList>
            <person name="Liang Y."/>
            <person name="Feng F."/>
        </authorList>
    </citation>
    <scope>NUCLEOTIDE SEQUENCE [LARGE SCALE GENOMIC DNA]</scope>
    <source>
        <strain evidence="2">MIMBbqt21</strain>
    </source>
</reference>
<dbReference type="Proteomes" id="UP000194873">
    <property type="component" value="Unassembled WGS sequence"/>
</dbReference>
<evidence type="ECO:0008006" key="4">
    <source>
        <dbReference type="Google" id="ProtNLM"/>
    </source>
</evidence>
<feature type="transmembrane region" description="Helical" evidence="1">
    <location>
        <begin position="204"/>
        <end position="227"/>
    </location>
</feature>
<evidence type="ECO:0000313" key="2">
    <source>
        <dbReference type="EMBL" id="OUJ68990.1"/>
    </source>
</evidence>
<dbReference type="InterPro" id="IPR022134">
    <property type="entry name" value="DUF3667"/>
</dbReference>
<feature type="transmembrane region" description="Helical" evidence="1">
    <location>
        <begin position="125"/>
        <end position="144"/>
    </location>
</feature>
<sequence>MLQIAFIQLDSSSSSMHSTTTPSIVLDSQLARSVHEAALGPAVHHVPAACLNCSTLVPDRFCGHCGQDAHHTHRLTMGHMLHEIPHSIWHVDKGILYSIWNILIRPGSTIRSYLAGQRKYHFPPLSLLLLVTGSYAFISAVLHIDMLPPRDPAIPEAVWQAQKSSVAFVAKYMSWVYVGLVPVIAAVARLFLRRGGYNYAECLVIAAFITAVCNALTLFSLPVSYLYSGTSYITKVGALMSLVSFGYATWAYSAMLAHTGLSLAGRLIRGLFPFVLGIIVPSLLIGIVGASLQLNTLKKEAEQQRLQTQHATSAPAPAAAPKH</sequence>
<name>A0A243W5T2_9BACT</name>
<evidence type="ECO:0000256" key="1">
    <source>
        <dbReference type="SAM" id="Phobius"/>
    </source>
</evidence>
<proteinExistence type="predicted"/>
<keyword evidence="1" id="KW-1133">Transmembrane helix</keyword>
<protein>
    <recommendedName>
        <fullName evidence="4">DUF3667 domain-containing protein</fullName>
    </recommendedName>
</protein>
<comment type="caution">
    <text evidence="2">The sequence shown here is derived from an EMBL/GenBank/DDBJ whole genome shotgun (WGS) entry which is preliminary data.</text>
</comment>
<accession>A0A243W5T2</accession>
<feature type="transmembrane region" description="Helical" evidence="1">
    <location>
        <begin position="239"/>
        <end position="259"/>
    </location>
</feature>
<keyword evidence="1" id="KW-0472">Membrane</keyword>
<dbReference type="Pfam" id="PF12412">
    <property type="entry name" value="DUF3667"/>
    <property type="match status" value="1"/>
</dbReference>
<feature type="transmembrane region" description="Helical" evidence="1">
    <location>
        <begin position="271"/>
        <end position="292"/>
    </location>
</feature>
<evidence type="ECO:0000313" key="3">
    <source>
        <dbReference type="Proteomes" id="UP000194873"/>
    </source>
</evidence>
<feature type="transmembrane region" description="Helical" evidence="1">
    <location>
        <begin position="172"/>
        <end position="192"/>
    </location>
</feature>
<keyword evidence="1" id="KW-0812">Transmembrane</keyword>
<dbReference type="AlphaFoldDB" id="A0A243W5T2"/>